<accession>A0A0V0U6I4</accession>
<dbReference type="EMBL" id="JYDJ01000050">
    <property type="protein sequence ID" value="KRX46913.1"/>
    <property type="molecule type" value="Genomic_DNA"/>
</dbReference>
<protein>
    <submittedName>
        <fullName evidence="1">Uncharacterized protein</fullName>
    </submittedName>
</protein>
<dbReference type="AlphaFoldDB" id="A0A0V0U6I4"/>
<sequence length="163" mass="19082">MEHSCSRRWVFDADRRRRRRMSMPTNWATKVALGWVATDVRLLCIASLKRLLGDPSSGGGFFERLSKKGANYDMFSVNSGDPKMKWQHQPTYHNIMIIIKSSFTPFNRKLARFSVDRIAMKLDTLVVALSWRRWIFNRLKLHEKQASSQPVDGQLQQQQQQQQ</sequence>
<proteinExistence type="predicted"/>
<name>A0A0V0U6I4_9BILA</name>
<reference evidence="1 2" key="1">
    <citation type="submission" date="2015-01" db="EMBL/GenBank/DDBJ databases">
        <title>Evolution of Trichinella species and genotypes.</title>
        <authorList>
            <person name="Korhonen P.K."/>
            <person name="Edoardo P."/>
            <person name="Giuseppe L.R."/>
            <person name="Gasser R.B."/>
        </authorList>
    </citation>
    <scope>NUCLEOTIDE SEQUENCE [LARGE SCALE GENOMIC DNA]</scope>
    <source>
        <strain evidence="1">ISS417</strain>
    </source>
</reference>
<comment type="caution">
    <text evidence="1">The sequence shown here is derived from an EMBL/GenBank/DDBJ whole genome shotgun (WGS) entry which is preliminary data.</text>
</comment>
<evidence type="ECO:0000313" key="1">
    <source>
        <dbReference type="EMBL" id="KRX46913.1"/>
    </source>
</evidence>
<dbReference type="Proteomes" id="UP000055048">
    <property type="component" value="Unassembled WGS sequence"/>
</dbReference>
<dbReference type="OrthoDB" id="10288366at2759"/>
<gene>
    <name evidence="1" type="ORF">T05_10065</name>
</gene>
<organism evidence="1 2">
    <name type="scientific">Trichinella murrelli</name>
    <dbReference type="NCBI Taxonomy" id="144512"/>
    <lineage>
        <taxon>Eukaryota</taxon>
        <taxon>Metazoa</taxon>
        <taxon>Ecdysozoa</taxon>
        <taxon>Nematoda</taxon>
        <taxon>Enoplea</taxon>
        <taxon>Dorylaimia</taxon>
        <taxon>Trichinellida</taxon>
        <taxon>Trichinellidae</taxon>
        <taxon>Trichinella</taxon>
    </lineage>
</organism>
<keyword evidence="2" id="KW-1185">Reference proteome</keyword>
<evidence type="ECO:0000313" key="2">
    <source>
        <dbReference type="Proteomes" id="UP000055048"/>
    </source>
</evidence>